<evidence type="ECO:0000313" key="2">
    <source>
        <dbReference type="EMBL" id="KAG6531205.1"/>
    </source>
</evidence>
<reference evidence="2 3" key="1">
    <citation type="submission" date="2020-08" db="EMBL/GenBank/DDBJ databases">
        <title>Plant Genome Project.</title>
        <authorList>
            <person name="Zhang R.-G."/>
        </authorList>
    </citation>
    <scope>NUCLEOTIDE SEQUENCE [LARGE SCALE GENOMIC DNA]</scope>
    <source>
        <tissue evidence="2">Rhizome</tissue>
    </source>
</reference>
<dbReference type="Proteomes" id="UP000734854">
    <property type="component" value="Unassembled WGS sequence"/>
</dbReference>
<name>A0A8J5LM97_ZINOF</name>
<proteinExistence type="predicted"/>
<dbReference type="AlphaFoldDB" id="A0A8J5LM97"/>
<sequence>MAALNQEVMQLLEAGAEADSAGTSSKGANSEHLRKELKKPGLEMSTILSELDLSYGLRECTSRKFAGA</sequence>
<organism evidence="2 3">
    <name type="scientific">Zingiber officinale</name>
    <name type="common">Ginger</name>
    <name type="synonym">Amomum zingiber</name>
    <dbReference type="NCBI Taxonomy" id="94328"/>
    <lineage>
        <taxon>Eukaryota</taxon>
        <taxon>Viridiplantae</taxon>
        <taxon>Streptophyta</taxon>
        <taxon>Embryophyta</taxon>
        <taxon>Tracheophyta</taxon>
        <taxon>Spermatophyta</taxon>
        <taxon>Magnoliopsida</taxon>
        <taxon>Liliopsida</taxon>
        <taxon>Zingiberales</taxon>
        <taxon>Zingiberaceae</taxon>
        <taxon>Zingiber</taxon>
    </lineage>
</organism>
<feature type="compositionally biased region" description="Basic and acidic residues" evidence="1">
    <location>
        <begin position="29"/>
        <end position="39"/>
    </location>
</feature>
<comment type="caution">
    <text evidence="2">The sequence shown here is derived from an EMBL/GenBank/DDBJ whole genome shotgun (WGS) entry which is preliminary data.</text>
</comment>
<gene>
    <name evidence="2" type="ORF">ZIOFF_004995</name>
</gene>
<protein>
    <submittedName>
        <fullName evidence="2">Uncharacterized protein</fullName>
    </submittedName>
</protein>
<feature type="region of interest" description="Disordered" evidence="1">
    <location>
        <begin position="15"/>
        <end position="39"/>
    </location>
</feature>
<evidence type="ECO:0000313" key="3">
    <source>
        <dbReference type="Proteomes" id="UP000734854"/>
    </source>
</evidence>
<keyword evidence="3" id="KW-1185">Reference proteome</keyword>
<evidence type="ECO:0000256" key="1">
    <source>
        <dbReference type="SAM" id="MobiDB-lite"/>
    </source>
</evidence>
<dbReference type="EMBL" id="JACMSC010000002">
    <property type="protein sequence ID" value="KAG6531205.1"/>
    <property type="molecule type" value="Genomic_DNA"/>
</dbReference>
<accession>A0A8J5LM97</accession>